<name>A0AAD1RXD4_PELCU</name>
<feature type="non-terminal residue" evidence="9">
    <location>
        <position position="1"/>
    </location>
</feature>
<keyword evidence="2 7" id="KW-0812">Transmembrane</keyword>
<dbReference type="EMBL" id="OW240915">
    <property type="protein sequence ID" value="CAH2283433.1"/>
    <property type="molecule type" value="Genomic_DNA"/>
</dbReference>
<sequence length="132" mass="15209">CLRFGVFASMRRQVTSKMYTEDVSQFVSSTNNFVPSIIVFLSICLYIYLATICNLKDAHEKKKSGFVMLQDNSPTDQQQYAIIVETGFRSRPISTAKVHIVLHGEDEISETRELYCPDKPLFERNSRNLFIM</sequence>
<dbReference type="InterPro" id="IPR001024">
    <property type="entry name" value="PLAT/LH2_dom"/>
</dbReference>
<feature type="domain" description="PLAT" evidence="8">
    <location>
        <begin position="78"/>
        <end position="132"/>
    </location>
</feature>
<dbReference type="PANTHER" id="PTHR46730">
    <property type="entry name" value="POLYCYSTIN-1"/>
    <property type="match status" value="1"/>
</dbReference>
<feature type="non-terminal residue" evidence="9">
    <location>
        <position position="132"/>
    </location>
</feature>
<dbReference type="SUPFAM" id="SSF49723">
    <property type="entry name" value="Lipase/lipooxygenase domain (PLAT/LH2 domain)"/>
    <property type="match status" value="1"/>
</dbReference>
<evidence type="ECO:0000256" key="6">
    <source>
        <dbReference type="PROSITE-ProRule" id="PRU00152"/>
    </source>
</evidence>
<gene>
    <name evidence="9" type="ORF">PECUL_23A022538</name>
</gene>
<comment type="subcellular location">
    <subcellularLocation>
        <location evidence="1">Membrane</location>
    </subcellularLocation>
</comment>
<keyword evidence="3" id="KW-0677">Repeat</keyword>
<evidence type="ECO:0000256" key="7">
    <source>
        <dbReference type="SAM" id="Phobius"/>
    </source>
</evidence>
<dbReference type="GO" id="GO:0006816">
    <property type="term" value="P:calcium ion transport"/>
    <property type="evidence" value="ECO:0007669"/>
    <property type="project" value="TreeGrafter"/>
</dbReference>
<evidence type="ECO:0000256" key="3">
    <source>
        <dbReference type="ARBA" id="ARBA00022737"/>
    </source>
</evidence>
<evidence type="ECO:0000259" key="8">
    <source>
        <dbReference type="PROSITE" id="PS50095"/>
    </source>
</evidence>
<accession>A0AAD1RXD4</accession>
<dbReference type="PROSITE" id="PS50095">
    <property type="entry name" value="PLAT"/>
    <property type="match status" value="1"/>
</dbReference>
<evidence type="ECO:0000313" key="9">
    <source>
        <dbReference type="EMBL" id="CAH2283433.1"/>
    </source>
</evidence>
<protein>
    <submittedName>
        <fullName evidence="9">Polycystic kidney disease 1-like 1</fullName>
    </submittedName>
</protein>
<dbReference type="Proteomes" id="UP001295444">
    <property type="component" value="Chromosome 04"/>
</dbReference>
<comment type="caution">
    <text evidence="6">Lacks conserved residue(s) required for the propagation of feature annotation.</text>
</comment>
<dbReference type="GO" id="GO:0005261">
    <property type="term" value="F:monoatomic cation channel activity"/>
    <property type="evidence" value="ECO:0007669"/>
    <property type="project" value="TreeGrafter"/>
</dbReference>
<keyword evidence="4 7" id="KW-1133">Transmembrane helix</keyword>
<evidence type="ECO:0000313" key="10">
    <source>
        <dbReference type="Proteomes" id="UP001295444"/>
    </source>
</evidence>
<organism evidence="9 10">
    <name type="scientific">Pelobates cultripes</name>
    <name type="common">Western spadefoot toad</name>
    <dbReference type="NCBI Taxonomy" id="61616"/>
    <lineage>
        <taxon>Eukaryota</taxon>
        <taxon>Metazoa</taxon>
        <taxon>Chordata</taxon>
        <taxon>Craniata</taxon>
        <taxon>Vertebrata</taxon>
        <taxon>Euteleostomi</taxon>
        <taxon>Amphibia</taxon>
        <taxon>Batrachia</taxon>
        <taxon>Anura</taxon>
        <taxon>Pelobatoidea</taxon>
        <taxon>Pelobatidae</taxon>
        <taxon>Pelobates</taxon>
    </lineage>
</organism>
<evidence type="ECO:0000256" key="1">
    <source>
        <dbReference type="ARBA" id="ARBA00004370"/>
    </source>
</evidence>
<reference evidence="9" key="1">
    <citation type="submission" date="2022-03" db="EMBL/GenBank/DDBJ databases">
        <authorList>
            <person name="Alioto T."/>
            <person name="Alioto T."/>
            <person name="Gomez Garrido J."/>
        </authorList>
    </citation>
    <scope>NUCLEOTIDE SEQUENCE</scope>
</reference>
<feature type="transmembrane region" description="Helical" evidence="7">
    <location>
        <begin position="33"/>
        <end position="55"/>
    </location>
</feature>
<keyword evidence="5 7" id="KW-0472">Membrane</keyword>
<dbReference type="Gene3D" id="2.60.60.20">
    <property type="entry name" value="PLAT/LH2 domain"/>
    <property type="match status" value="1"/>
</dbReference>
<dbReference type="PANTHER" id="PTHR46730:SF4">
    <property type="entry name" value="POLYCYSTIC KIDNEY DISEASE PROTEIN 1-LIKE 1"/>
    <property type="match status" value="1"/>
</dbReference>
<evidence type="ECO:0000256" key="4">
    <source>
        <dbReference type="ARBA" id="ARBA00022989"/>
    </source>
</evidence>
<dbReference type="AlphaFoldDB" id="A0AAD1RXD4"/>
<evidence type="ECO:0000256" key="5">
    <source>
        <dbReference type="ARBA" id="ARBA00023136"/>
    </source>
</evidence>
<proteinExistence type="predicted"/>
<keyword evidence="10" id="KW-1185">Reference proteome</keyword>
<dbReference type="InterPro" id="IPR036392">
    <property type="entry name" value="PLAT/LH2_dom_sf"/>
</dbReference>
<dbReference type="GO" id="GO:0005886">
    <property type="term" value="C:plasma membrane"/>
    <property type="evidence" value="ECO:0007669"/>
    <property type="project" value="TreeGrafter"/>
</dbReference>
<evidence type="ECO:0000256" key="2">
    <source>
        <dbReference type="ARBA" id="ARBA00022692"/>
    </source>
</evidence>